<keyword evidence="3" id="KW-1185">Reference proteome</keyword>
<evidence type="ECO:0000256" key="1">
    <source>
        <dbReference type="SAM" id="MobiDB-lite"/>
    </source>
</evidence>
<dbReference type="AlphaFoldDB" id="A0A6A6F8C1"/>
<feature type="region of interest" description="Disordered" evidence="1">
    <location>
        <begin position="78"/>
        <end position="106"/>
    </location>
</feature>
<dbReference type="Proteomes" id="UP000799539">
    <property type="component" value="Unassembled WGS sequence"/>
</dbReference>
<dbReference type="OrthoDB" id="5313204at2759"/>
<sequence length="106" mass="11582">MQNIRAKIKRKLSIRDKDANPDDYENASDVDEETTGHLHREIEKAEAEGHNMGKPGSFLNKLIMHGNKKTEEQLAKEAAYANQGGQQQIGGPQQQAVGASSAGVVR</sequence>
<organism evidence="2 3">
    <name type="scientific">Cercospora zeae-maydis SCOH1-5</name>
    <dbReference type="NCBI Taxonomy" id="717836"/>
    <lineage>
        <taxon>Eukaryota</taxon>
        <taxon>Fungi</taxon>
        <taxon>Dikarya</taxon>
        <taxon>Ascomycota</taxon>
        <taxon>Pezizomycotina</taxon>
        <taxon>Dothideomycetes</taxon>
        <taxon>Dothideomycetidae</taxon>
        <taxon>Mycosphaerellales</taxon>
        <taxon>Mycosphaerellaceae</taxon>
        <taxon>Cercospora</taxon>
    </lineage>
</organism>
<protein>
    <submittedName>
        <fullName evidence="2">Uncharacterized protein</fullName>
    </submittedName>
</protein>
<evidence type="ECO:0000313" key="3">
    <source>
        <dbReference type="Proteomes" id="UP000799539"/>
    </source>
</evidence>
<evidence type="ECO:0000313" key="2">
    <source>
        <dbReference type="EMBL" id="KAF2208927.1"/>
    </source>
</evidence>
<reference evidence="2" key="1">
    <citation type="journal article" date="2020" name="Stud. Mycol.">
        <title>101 Dothideomycetes genomes: a test case for predicting lifestyles and emergence of pathogens.</title>
        <authorList>
            <person name="Haridas S."/>
            <person name="Albert R."/>
            <person name="Binder M."/>
            <person name="Bloem J."/>
            <person name="Labutti K."/>
            <person name="Salamov A."/>
            <person name="Andreopoulos B."/>
            <person name="Baker S."/>
            <person name="Barry K."/>
            <person name="Bills G."/>
            <person name="Bluhm B."/>
            <person name="Cannon C."/>
            <person name="Castanera R."/>
            <person name="Culley D."/>
            <person name="Daum C."/>
            <person name="Ezra D."/>
            <person name="Gonzalez J."/>
            <person name="Henrissat B."/>
            <person name="Kuo A."/>
            <person name="Liang C."/>
            <person name="Lipzen A."/>
            <person name="Lutzoni F."/>
            <person name="Magnuson J."/>
            <person name="Mondo S."/>
            <person name="Nolan M."/>
            <person name="Ohm R."/>
            <person name="Pangilinan J."/>
            <person name="Park H.-J."/>
            <person name="Ramirez L."/>
            <person name="Alfaro M."/>
            <person name="Sun H."/>
            <person name="Tritt A."/>
            <person name="Yoshinaga Y."/>
            <person name="Zwiers L.-H."/>
            <person name="Turgeon B."/>
            <person name="Goodwin S."/>
            <person name="Spatafora J."/>
            <person name="Crous P."/>
            <person name="Grigoriev I."/>
        </authorList>
    </citation>
    <scope>NUCLEOTIDE SEQUENCE</scope>
    <source>
        <strain evidence="2">SCOH1-5</strain>
    </source>
</reference>
<feature type="compositionally biased region" description="Acidic residues" evidence="1">
    <location>
        <begin position="21"/>
        <end position="33"/>
    </location>
</feature>
<dbReference type="EMBL" id="ML992690">
    <property type="protein sequence ID" value="KAF2208927.1"/>
    <property type="molecule type" value="Genomic_DNA"/>
</dbReference>
<feature type="compositionally biased region" description="Low complexity" evidence="1">
    <location>
        <begin position="78"/>
        <end position="99"/>
    </location>
</feature>
<name>A0A6A6F8C1_9PEZI</name>
<feature type="region of interest" description="Disordered" evidence="1">
    <location>
        <begin position="16"/>
        <end position="35"/>
    </location>
</feature>
<proteinExistence type="predicted"/>
<accession>A0A6A6F8C1</accession>
<gene>
    <name evidence="2" type="ORF">CERZMDRAFT_87328</name>
</gene>